<dbReference type="InterPro" id="IPR004839">
    <property type="entry name" value="Aminotransferase_I/II_large"/>
</dbReference>
<evidence type="ECO:0000313" key="7">
    <source>
        <dbReference type="Proteomes" id="UP000632454"/>
    </source>
</evidence>
<protein>
    <submittedName>
        <fullName evidence="6">Aminotransferase</fullName>
    </submittedName>
</protein>
<dbReference type="PANTHER" id="PTHR42790">
    <property type="entry name" value="AMINOTRANSFERASE"/>
    <property type="match status" value="1"/>
</dbReference>
<reference evidence="7" key="1">
    <citation type="journal article" date="2019" name="Int. J. Syst. Evol. Microbiol.">
        <title>The Global Catalogue of Microorganisms (GCM) 10K type strain sequencing project: providing services to taxonomists for standard genome sequencing and annotation.</title>
        <authorList>
            <consortium name="The Broad Institute Genomics Platform"/>
            <consortium name="The Broad Institute Genome Sequencing Center for Infectious Disease"/>
            <person name="Wu L."/>
            <person name="Ma J."/>
        </authorList>
    </citation>
    <scope>NUCLEOTIDE SEQUENCE [LARGE SCALE GENOMIC DNA]</scope>
    <source>
        <strain evidence="7">CCM 7855</strain>
    </source>
</reference>
<evidence type="ECO:0000259" key="5">
    <source>
        <dbReference type="Pfam" id="PF00155"/>
    </source>
</evidence>
<keyword evidence="3" id="KW-0808">Transferase</keyword>
<sequence length="386" mass="41279">MSAPVVTPSAALSNVRGSAIRDLLSLTERPDVLSMAGGLPATELIPQERIALAAQRAVGDRNLLQYTVSAGLRECRDAIARHEGIDDPEQVLITHGSQQALFLLAHALVDPGDLVVVDDPVYVGALQVFQSVRADVRGLPLTDRGIDTDLLEQWCEAGARPVIVHTVSSFHNPGGVTADDGRRAHLARLAERYGFWIIDDNPYGQLRFRGTEPTPWRHFGDRIISLGTVSKILAPALRVGWCVAPTAVIALVERLRQGADLCGSTFTQAMVADLLTDRDWLDGHVESVRDAYRSRATALVDALTTHLGSAAEFTAPEGGMFCWVRLPGVDTTALLGEAVEHGVAYVPGSAFAVSRDAGDCLRLSFATLAPADIDRAVTRLAAASGV</sequence>
<dbReference type="Gene3D" id="3.40.640.10">
    <property type="entry name" value="Type I PLP-dependent aspartate aminotransferase-like (Major domain)"/>
    <property type="match status" value="1"/>
</dbReference>
<comment type="caution">
    <text evidence="6">The sequence shown here is derived from an EMBL/GenBank/DDBJ whole genome shotgun (WGS) entry which is preliminary data.</text>
</comment>
<dbReference type="CDD" id="cd00609">
    <property type="entry name" value="AAT_like"/>
    <property type="match status" value="1"/>
</dbReference>
<evidence type="ECO:0000313" key="6">
    <source>
        <dbReference type="EMBL" id="GGF31645.1"/>
    </source>
</evidence>
<dbReference type="Gene3D" id="3.90.1150.10">
    <property type="entry name" value="Aspartate Aminotransferase, domain 1"/>
    <property type="match status" value="1"/>
</dbReference>
<dbReference type="InterPro" id="IPR050859">
    <property type="entry name" value="Class-I_PLP-dep_aminotransf"/>
</dbReference>
<dbReference type="InterPro" id="IPR015421">
    <property type="entry name" value="PyrdxlP-dep_Trfase_major"/>
</dbReference>
<dbReference type="PANTHER" id="PTHR42790:SF19">
    <property type="entry name" value="KYNURENINE_ALPHA-AMINOADIPATE AMINOTRANSFERASE, MITOCHONDRIAL"/>
    <property type="match status" value="1"/>
</dbReference>
<comment type="cofactor">
    <cofactor evidence="1">
        <name>pyridoxal 5'-phosphate</name>
        <dbReference type="ChEBI" id="CHEBI:597326"/>
    </cofactor>
</comment>
<dbReference type="Proteomes" id="UP000632454">
    <property type="component" value="Unassembled WGS sequence"/>
</dbReference>
<name>A0ABQ1UZH5_9NOCA</name>
<accession>A0ABQ1UZH5</accession>
<evidence type="ECO:0000256" key="4">
    <source>
        <dbReference type="ARBA" id="ARBA00022898"/>
    </source>
</evidence>
<dbReference type="InterPro" id="IPR015424">
    <property type="entry name" value="PyrdxlP-dep_Trfase"/>
</dbReference>
<evidence type="ECO:0000256" key="2">
    <source>
        <dbReference type="ARBA" id="ARBA00022576"/>
    </source>
</evidence>
<dbReference type="EMBL" id="BMCS01000002">
    <property type="protein sequence ID" value="GGF31645.1"/>
    <property type="molecule type" value="Genomic_DNA"/>
</dbReference>
<evidence type="ECO:0000256" key="3">
    <source>
        <dbReference type="ARBA" id="ARBA00022679"/>
    </source>
</evidence>
<dbReference type="InterPro" id="IPR015422">
    <property type="entry name" value="PyrdxlP-dep_Trfase_small"/>
</dbReference>
<dbReference type="GO" id="GO:0008483">
    <property type="term" value="F:transaminase activity"/>
    <property type="evidence" value="ECO:0007669"/>
    <property type="project" value="UniProtKB-KW"/>
</dbReference>
<feature type="domain" description="Aminotransferase class I/classII large" evidence="5">
    <location>
        <begin position="44"/>
        <end position="380"/>
    </location>
</feature>
<organism evidence="6 7">
    <name type="scientific">Williamsia phyllosphaerae</name>
    <dbReference type="NCBI Taxonomy" id="885042"/>
    <lineage>
        <taxon>Bacteria</taxon>
        <taxon>Bacillati</taxon>
        <taxon>Actinomycetota</taxon>
        <taxon>Actinomycetes</taxon>
        <taxon>Mycobacteriales</taxon>
        <taxon>Nocardiaceae</taxon>
        <taxon>Williamsia</taxon>
    </lineage>
</organism>
<gene>
    <name evidence="6" type="ORF">GCM10007298_29330</name>
</gene>
<keyword evidence="7" id="KW-1185">Reference proteome</keyword>
<dbReference type="Pfam" id="PF00155">
    <property type="entry name" value="Aminotran_1_2"/>
    <property type="match status" value="1"/>
</dbReference>
<keyword evidence="2 6" id="KW-0032">Aminotransferase</keyword>
<dbReference type="RefSeq" id="WP_229705198.1">
    <property type="nucleotide sequence ID" value="NZ_BMCS01000002.1"/>
</dbReference>
<keyword evidence="4" id="KW-0663">Pyridoxal phosphate</keyword>
<proteinExistence type="predicted"/>
<dbReference type="SUPFAM" id="SSF53383">
    <property type="entry name" value="PLP-dependent transferases"/>
    <property type="match status" value="1"/>
</dbReference>
<evidence type="ECO:0000256" key="1">
    <source>
        <dbReference type="ARBA" id="ARBA00001933"/>
    </source>
</evidence>